<reference evidence="3 4" key="1">
    <citation type="submission" date="2019-05" db="EMBL/GenBank/DDBJ databases">
        <title>Emergence of the Ug99 lineage of the wheat stem rust pathogen through somatic hybridization.</title>
        <authorList>
            <person name="Li F."/>
            <person name="Upadhyaya N.M."/>
            <person name="Sperschneider J."/>
            <person name="Matny O."/>
            <person name="Nguyen-Phuc H."/>
            <person name="Mago R."/>
            <person name="Raley C."/>
            <person name="Miller M.E."/>
            <person name="Silverstein K.A.T."/>
            <person name="Henningsen E."/>
            <person name="Hirsch C.D."/>
            <person name="Visser B."/>
            <person name="Pretorius Z.A."/>
            <person name="Steffenson B.J."/>
            <person name="Schwessinger B."/>
            <person name="Dodds P.N."/>
            <person name="Figueroa M."/>
        </authorList>
    </citation>
    <scope>NUCLEOTIDE SEQUENCE [LARGE SCALE GENOMIC DNA]</scope>
    <source>
        <strain evidence="3">21-0</strain>
    </source>
</reference>
<evidence type="ECO:0000313" key="3">
    <source>
        <dbReference type="EMBL" id="KAA1090780.1"/>
    </source>
</evidence>
<protein>
    <recommendedName>
        <fullName evidence="5">Blue (type 1) copper domain-containing protein</fullName>
    </recommendedName>
</protein>
<dbReference type="InterPro" id="IPR008972">
    <property type="entry name" value="Cupredoxin"/>
</dbReference>
<evidence type="ECO:0008006" key="5">
    <source>
        <dbReference type="Google" id="ProtNLM"/>
    </source>
</evidence>
<dbReference type="InterPro" id="IPR052953">
    <property type="entry name" value="Ser-rich/MCO-related"/>
</dbReference>
<feature type="region of interest" description="Disordered" evidence="1">
    <location>
        <begin position="157"/>
        <end position="190"/>
    </location>
</feature>
<proteinExistence type="predicted"/>
<dbReference type="SUPFAM" id="SSF49503">
    <property type="entry name" value="Cupredoxins"/>
    <property type="match status" value="1"/>
</dbReference>
<dbReference type="AlphaFoldDB" id="A0A5B0NRI7"/>
<dbReference type="OrthoDB" id="1921208at2759"/>
<evidence type="ECO:0000256" key="2">
    <source>
        <dbReference type="SAM" id="SignalP"/>
    </source>
</evidence>
<dbReference type="Gene3D" id="2.60.40.420">
    <property type="entry name" value="Cupredoxins - blue copper proteins"/>
    <property type="match status" value="1"/>
</dbReference>
<dbReference type="PANTHER" id="PTHR34883:SF15">
    <property type="entry name" value="EXTRACELLULAR SERINE-RICH PROTEIN"/>
    <property type="match status" value="1"/>
</dbReference>
<organism evidence="3 4">
    <name type="scientific">Puccinia graminis f. sp. tritici</name>
    <dbReference type="NCBI Taxonomy" id="56615"/>
    <lineage>
        <taxon>Eukaryota</taxon>
        <taxon>Fungi</taxon>
        <taxon>Dikarya</taxon>
        <taxon>Basidiomycota</taxon>
        <taxon>Pucciniomycotina</taxon>
        <taxon>Pucciniomycetes</taxon>
        <taxon>Pucciniales</taxon>
        <taxon>Pucciniaceae</taxon>
        <taxon>Puccinia</taxon>
    </lineage>
</organism>
<keyword evidence="2" id="KW-0732">Signal</keyword>
<feature type="signal peptide" evidence="2">
    <location>
        <begin position="1"/>
        <end position="25"/>
    </location>
</feature>
<evidence type="ECO:0000256" key="1">
    <source>
        <dbReference type="SAM" id="MobiDB-lite"/>
    </source>
</evidence>
<dbReference type="PANTHER" id="PTHR34883">
    <property type="entry name" value="SERINE-RICH PROTEIN, PUTATIVE-RELATED-RELATED"/>
    <property type="match status" value="1"/>
</dbReference>
<keyword evidence="4" id="KW-1185">Reference proteome</keyword>
<accession>A0A5B0NRI7</accession>
<dbReference type="EMBL" id="VSWC01000092">
    <property type="protein sequence ID" value="KAA1090780.1"/>
    <property type="molecule type" value="Genomic_DNA"/>
</dbReference>
<dbReference type="Proteomes" id="UP000324748">
    <property type="component" value="Unassembled WGS sequence"/>
</dbReference>
<comment type="caution">
    <text evidence="3">The sequence shown here is derived from an EMBL/GenBank/DDBJ whole genome shotgun (WGS) entry which is preliminary data.</text>
</comment>
<gene>
    <name evidence="3" type="ORF">PGT21_013579</name>
</gene>
<sequence>MRRSFYFYQPLAWWAFFLLAKLSHAPPPDAPGGQPTPEAAGGQNAKVHVVNVMVGQNGLKFAPPTVNASLHDQIVYTFFAKNHTVTETSLEEPCTPLPNVNAFHSGFVTVSMNAVEYPTQILTVNTTKPIYIACVQKMHCEMGMVAGVNLPAAGPGSFDEFQKKAKSTVPKAPKKKEEKPGGAPPPGSAK</sequence>
<feature type="chain" id="PRO_5022969668" description="Blue (type 1) copper domain-containing protein" evidence="2">
    <location>
        <begin position="26"/>
        <end position="190"/>
    </location>
</feature>
<name>A0A5B0NRI7_PUCGR</name>
<evidence type="ECO:0000313" key="4">
    <source>
        <dbReference type="Proteomes" id="UP000324748"/>
    </source>
</evidence>